<name>A0AAY4C8D2_9TELE</name>
<dbReference type="Proteomes" id="UP000694580">
    <property type="component" value="Chromosome 13"/>
</dbReference>
<evidence type="ECO:0000259" key="5">
    <source>
        <dbReference type="SMART" id="SM00013"/>
    </source>
</evidence>
<dbReference type="SUPFAM" id="SSF52058">
    <property type="entry name" value="L domain-like"/>
    <property type="match status" value="1"/>
</dbReference>
<feature type="chain" id="PRO_5044260517" description="LRRNT domain-containing protein" evidence="4">
    <location>
        <begin position="21"/>
        <end position="149"/>
    </location>
</feature>
<keyword evidence="1" id="KW-0433">Leucine-rich repeat</keyword>
<keyword evidence="7" id="KW-1185">Reference proteome</keyword>
<dbReference type="InterPro" id="IPR001611">
    <property type="entry name" value="Leu-rich_rpt"/>
</dbReference>
<keyword evidence="2 4" id="KW-0732">Signal</keyword>
<evidence type="ECO:0000313" key="6">
    <source>
        <dbReference type="Ensembl" id="ENSDCDP00010029049.1"/>
    </source>
</evidence>
<reference evidence="6 7" key="1">
    <citation type="submission" date="2020-06" db="EMBL/GenBank/DDBJ databases">
        <authorList>
            <consortium name="Wellcome Sanger Institute Data Sharing"/>
        </authorList>
    </citation>
    <scope>NUCLEOTIDE SEQUENCE [LARGE SCALE GENOMIC DNA]</scope>
</reference>
<dbReference type="Ensembl" id="ENSDCDT00010035835.1">
    <property type="protein sequence ID" value="ENSDCDP00010029049.1"/>
    <property type="gene ID" value="ENSDCDG00010018311.1"/>
</dbReference>
<dbReference type="GeneTree" id="ENSGT00940000160802"/>
<feature type="domain" description="LRRNT" evidence="5">
    <location>
        <begin position="21"/>
        <end position="55"/>
    </location>
</feature>
<evidence type="ECO:0000256" key="1">
    <source>
        <dbReference type="ARBA" id="ARBA00022614"/>
    </source>
</evidence>
<dbReference type="PANTHER" id="PTHR47114:SF4">
    <property type="entry name" value="OLIGODENDROCYTE MYELIN GLYCOPROTEIN B"/>
    <property type="match status" value="1"/>
</dbReference>
<dbReference type="InterPro" id="IPR032675">
    <property type="entry name" value="LRR_dom_sf"/>
</dbReference>
<evidence type="ECO:0000256" key="2">
    <source>
        <dbReference type="ARBA" id="ARBA00022729"/>
    </source>
</evidence>
<accession>A0AAY4C8D2</accession>
<dbReference type="Gene3D" id="3.80.10.10">
    <property type="entry name" value="Ribonuclease Inhibitor"/>
    <property type="match status" value="1"/>
</dbReference>
<dbReference type="InterPro" id="IPR000372">
    <property type="entry name" value="LRRNT"/>
</dbReference>
<dbReference type="InterPro" id="IPR051071">
    <property type="entry name" value="LRR-bact_E3_ubiq_ligases"/>
</dbReference>
<evidence type="ECO:0000313" key="7">
    <source>
        <dbReference type="Proteomes" id="UP000694580"/>
    </source>
</evidence>
<dbReference type="GO" id="GO:0031102">
    <property type="term" value="P:neuron projection regeneration"/>
    <property type="evidence" value="ECO:0007669"/>
    <property type="project" value="TreeGrafter"/>
</dbReference>
<sequence>MPAFSCLLYFLLLSGSRVLAICPRACSCSHGHRVADCSGQGLSQLPEGLQHNIRFLNLSHNRLQDLGGRLSHFGHLRTLDISHNRLLRLPSDLPRALWDVRSKGPIGKQLRGWHLFIYFVFYFILIRKTEQFARVGTAIVTPLSEFYTS</sequence>
<dbReference type="PANTHER" id="PTHR47114">
    <property type="match status" value="1"/>
</dbReference>
<feature type="signal peptide" evidence="4">
    <location>
        <begin position="1"/>
        <end position="20"/>
    </location>
</feature>
<dbReference type="PROSITE" id="PS51450">
    <property type="entry name" value="LRR"/>
    <property type="match status" value="2"/>
</dbReference>
<evidence type="ECO:0000256" key="3">
    <source>
        <dbReference type="ARBA" id="ARBA00022737"/>
    </source>
</evidence>
<dbReference type="AlphaFoldDB" id="A0AAY4C8D2"/>
<dbReference type="SMART" id="SM00013">
    <property type="entry name" value="LRRNT"/>
    <property type="match status" value="1"/>
</dbReference>
<organism evidence="6 7">
    <name type="scientific">Denticeps clupeoides</name>
    <name type="common">denticle herring</name>
    <dbReference type="NCBI Taxonomy" id="299321"/>
    <lineage>
        <taxon>Eukaryota</taxon>
        <taxon>Metazoa</taxon>
        <taxon>Chordata</taxon>
        <taxon>Craniata</taxon>
        <taxon>Vertebrata</taxon>
        <taxon>Euteleostomi</taxon>
        <taxon>Actinopterygii</taxon>
        <taxon>Neopterygii</taxon>
        <taxon>Teleostei</taxon>
        <taxon>Clupei</taxon>
        <taxon>Clupeiformes</taxon>
        <taxon>Denticipitoidei</taxon>
        <taxon>Denticipitidae</taxon>
        <taxon>Denticeps</taxon>
    </lineage>
</organism>
<dbReference type="InterPro" id="IPR025875">
    <property type="entry name" value="Leu-rich_rpt_4"/>
</dbReference>
<reference evidence="6" key="3">
    <citation type="submission" date="2025-09" db="UniProtKB">
        <authorList>
            <consortium name="Ensembl"/>
        </authorList>
    </citation>
    <scope>IDENTIFICATION</scope>
</reference>
<protein>
    <recommendedName>
        <fullName evidence="5">LRRNT domain-containing protein</fullName>
    </recommendedName>
</protein>
<keyword evidence="3" id="KW-0677">Repeat</keyword>
<reference evidence="6" key="2">
    <citation type="submission" date="2025-08" db="UniProtKB">
        <authorList>
            <consortium name="Ensembl"/>
        </authorList>
    </citation>
    <scope>IDENTIFICATION</scope>
</reference>
<dbReference type="Pfam" id="PF12799">
    <property type="entry name" value="LRR_4"/>
    <property type="match status" value="1"/>
</dbReference>
<proteinExistence type="predicted"/>
<evidence type="ECO:0000256" key="4">
    <source>
        <dbReference type="SAM" id="SignalP"/>
    </source>
</evidence>